<dbReference type="Gramene" id="rna-AYBTSS11_LOCUS22252">
    <property type="protein sequence ID" value="CAJ1969423.1"/>
    <property type="gene ID" value="gene-AYBTSS11_LOCUS22252"/>
</dbReference>
<name>A0AA86TAU6_9FABA</name>
<sequence length="72" mass="7986">GRRPSGVGGRPSGPNGYTMDDRLDGVDGRLPPTATHGRPYALNRWPSGPNGHWRTTIWPKWTAARYTPPPFF</sequence>
<reference evidence="2" key="1">
    <citation type="submission" date="2023-10" db="EMBL/GenBank/DDBJ databases">
        <authorList>
            <person name="Domelevo Entfellner J.-B."/>
        </authorList>
    </citation>
    <scope>NUCLEOTIDE SEQUENCE</scope>
</reference>
<dbReference type="AlphaFoldDB" id="A0AA86TAU6"/>
<evidence type="ECO:0000313" key="3">
    <source>
        <dbReference type="Proteomes" id="UP001189624"/>
    </source>
</evidence>
<proteinExistence type="predicted"/>
<feature type="compositionally biased region" description="Gly residues" evidence="1">
    <location>
        <begin position="1"/>
        <end position="11"/>
    </location>
</feature>
<gene>
    <name evidence="2" type="ORF">AYBTSS11_LOCUS22252</name>
</gene>
<dbReference type="Proteomes" id="UP001189624">
    <property type="component" value="Chromosome 7"/>
</dbReference>
<accession>A0AA86TAU6</accession>
<protein>
    <submittedName>
        <fullName evidence="2">Uncharacterized protein</fullName>
    </submittedName>
</protein>
<evidence type="ECO:0000256" key="1">
    <source>
        <dbReference type="SAM" id="MobiDB-lite"/>
    </source>
</evidence>
<dbReference type="EMBL" id="OY731404">
    <property type="protein sequence ID" value="CAJ1969423.1"/>
    <property type="molecule type" value="Genomic_DNA"/>
</dbReference>
<feature type="non-terminal residue" evidence="2">
    <location>
        <position position="1"/>
    </location>
</feature>
<keyword evidence="3" id="KW-1185">Reference proteome</keyword>
<organism evidence="2 3">
    <name type="scientific">Sphenostylis stenocarpa</name>
    <dbReference type="NCBI Taxonomy" id="92480"/>
    <lineage>
        <taxon>Eukaryota</taxon>
        <taxon>Viridiplantae</taxon>
        <taxon>Streptophyta</taxon>
        <taxon>Embryophyta</taxon>
        <taxon>Tracheophyta</taxon>
        <taxon>Spermatophyta</taxon>
        <taxon>Magnoliopsida</taxon>
        <taxon>eudicotyledons</taxon>
        <taxon>Gunneridae</taxon>
        <taxon>Pentapetalae</taxon>
        <taxon>rosids</taxon>
        <taxon>fabids</taxon>
        <taxon>Fabales</taxon>
        <taxon>Fabaceae</taxon>
        <taxon>Papilionoideae</taxon>
        <taxon>50 kb inversion clade</taxon>
        <taxon>NPAAA clade</taxon>
        <taxon>indigoferoid/millettioid clade</taxon>
        <taxon>Phaseoleae</taxon>
        <taxon>Sphenostylis</taxon>
    </lineage>
</organism>
<evidence type="ECO:0000313" key="2">
    <source>
        <dbReference type="EMBL" id="CAJ1969423.1"/>
    </source>
</evidence>
<feature type="region of interest" description="Disordered" evidence="1">
    <location>
        <begin position="1"/>
        <end position="46"/>
    </location>
</feature>